<dbReference type="HOGENOM" id="CLU_154717_0_0_1"/>
<dbReference type="InterPro" id="IPR019013">
    <property type="entry name" value="Vma21"/>
</dbReference>
<evidence type="ECO:0000256" key="2">
    <source>
        <dbReference type="ARBA" id="ARBA00022824"/>
    </source>
</evidence>
<keyword evidence="8" id="KW-1185">Reference proteome</keyword>
<dbReference type="Proteomes" id="UP000054217">
    <property type="component" value="Unassembled WGS sequence"/>
</dbReference>
<keyword evidence="4 6" id="KW-0472">Membrane</keyword>
<reference evidence="7 8" key="1">
    <citation type="submission" date="2014-04" db="EMBL/GenBank/DDBJ databases">
        <authorList>
            <consortium name="DOE Joint Genome Institute"/>
            <person name="Kuo A."/>
            <person name="Kohler A."/>
            <person name="Costa M.D."/>
            <person name="Nagy L.G."/>
            <person name="Floudas D."/>
            <person name="Copeland A."/>
            <person name="Barry K.W."/>
            <person name="Cichocki N."/>
            <person name="Veneault-Fourrey C."/>
            <person name="LaButti K."/>
            <person name="Lindquist E.A."/>
            <person name="Lipzen A."/>
            <person name="Lundell T."/>
            <person name="Morin E."/>
            <person name="Murat C."/>
            <person name="Sun H."/>
            <person name="Tunlid A."/>
            <person name="Henrissat B."/>
            <person name="Grigoriev I.V."/>
            <person name="Hibbett D.S."/>
            <person name="Martin F."/>
            <person name="Nordberg H.P."/>
            <person name="Cantor M.N."/>
            <person name="Hua S.X."/>
        </authorList>
    </citation>
    <scope>NUCLEOTIDE SEQUENCE [LARGE SCALE GENOMIC DNA]</scope>
    <source>
        <strain evidence="7 8">Marx 270</strain>
    </source>
</reference>
<dbReference type="STRING" id="870435.A0A0C3KTN5"/>
<proteinExistence type="predicted"/>
<dbReference type="InParanoid" id="A0A0C3KTN5"/>
<evidence type="ECO:0000256" key="4">
    <source>
        <dbReference type="ARBA" id="ARBA00023136"/>
    </source>
</evidence>
<dbReference type="AlphaFoldDB" id="A0A0C3KTN5"/>
<organism evidence="7 8">
    <name type="scientific">Pisolithus tinctorius Marx 270</name>
    <dbReference type="NCBI Taxonomy" id="870435"/>
    <lineage>
        <taxon>Eukaryota</taxon>
        <taxon>Fungi</taxon>
        <taxon>Dikarya</taxon>
        <taxon>Basidiomycota</taxon>
        <taxon>Agaricomycotina</taxon>
        <taxon>Agaricomycetes</taxon>
        <taxon>Agaricomycetidae</taxon>
        <taxon>Boletales</taxon>
        <taxon>Sclerodermatineae</taxon>
        <taxon>Pisolithaceae</taxon>
        <taxon>Pisolithus</taxon>
    </lineage>
</organism>
<evidence type="ECO:0000313" key="8">
    <source>
        <dbReference type="Proteomes" id="UP000054217"/>
    </source>
</evidence>
<evidence type="ECO:0000256" key="5">
    <source>
        <dbReference type="ARBA" id="ARBA00023329"/>
    </source>
</evidence>
<evidence type="ECO:0008006" key="9">
    <source>
        <dbReference type="Google" id="ProtNLM"/>
    </source>
</evidence>
<evidence type="ECO:0000313" key="7">
    <source>
        <dbReference type="EMBL" id="KIO12852.1"/>
    </source>
</evidence>
<dbReference type="GO" id="GO:0031410">
    <property type="term" value="C:cytoplasmic vesicle"/>
    <property type="evidence" value="ECO:0007669"/>
    <property type="project" value="UniProtKB-KW"/>
</dbReference>
<protein>
    <recommendedName>
        <fullName evidence="9">Vacuolar ATPase assembly integral membrane protein VMA21</fullName>
    </recommendedName>
</protein>
<reference evidence="8" key="2">
    <citation type="submission" date="2015-01" db="EMBL/GenBank/DDBJ databases">
        <title>Evolutionary Origins and Diversification of the Mycorrhizal Mutualists.</title>
        <authorList>
            <consortium name="DOE Joint Genome Institute"/>
            <consortium name="Mycorrhizal Genomics Consortium"/>
            <person name="Kohler A."/>
            <person name="Kuo A."/>
            <person name="Nagy L.G."/>
            <person name="Floudas D."/>
            <person name="Copeland A."/>
            <person name="Barry K.W."/>
            <person name="Cichocki N."/>
            <person name="Veneault-Fourrey C."/>
            <person name="LaButti K."/>
            <person name="Lindquist E.A."/>
            <person name="Lipzen A."/>
            <person name="Lundell T."/>
            <person name="Morin E."/>
            <person name="Murat C."/>
            <person name="Riley R."/>
            <person name="Ohm R."/>
            <person name="Sun H."/>
            <person name="Tunlid A."/>
            <person name="Henrissat B."/>
            <person name="Grigoriev I.V."/>
            <person name="Hibbett D.S."/>
            <person name="Martin F."/>
        </authorList>
    </citation>
    <scope>NUCLEOTIDE SEQUENCE [LARGE SCALE GENOMIC DNA]</scope>
    <source>
        <strain evidence="8">Marx 270</strain>
    </source>
</reference>
<evidence type="ECO:0000256" key="3">
    <source>
        <dbReference type="ARBA" id="ARBA00022989"/>
    </source>
</evidence>
<name>A0A0C3KTN5_PISTI</name>
<gene>
    <name evidence="7" type="ORF">M404DRAFT_993823</name>
</gene>
<dbReference type="FunCoup" id="A0A0C3KTN5">
    <property type="interactions" value="82"/>
</dbReference>
<keyword evidence="5" id="KW-0968">Cytoplasmic vesicle</keyword>
<evidence type="ECO:0000256" key="6">
    <source>
        <dbReference type="SAM" id="Phobius"/>
    </source>
</evidence>
<dbReference type="Pfam" id="PF09446">
    <property type="entry name" value="VMA21"/>
    <property type="match status" value="1"/>
</dbReference>
<accession>A0A0C3KTN5</accession>
<keyword evidence="3 6" id="KW-1133">Transmembrane helix</keyword>
<feature type="transmembrane region" description="Helical" evidence="6">
    <location>
        <begin position="52"/>
        <end position="71"/>
    </location>
</feature>
<keyword evidence="1 6" id="KW-0812">Transmembrane</keyword>
<keyword evidence="2" id="KW-0256">Endoplasmic reticulum</keyword>
<dbReference type="EMBL" id="KN831947">
    <property type="protein sequence ID" value="KIO12852.1"/>
    <property type="molecule type" value="Genomic_DNA"/>
</dbReference>
<evidence type="ECO:0000256" key="1">
    <source>
        <dbReference type="ARBA" id="ARBA00022692"/>
    </source>
</evidence>
<dbReference type="OrthoDB" id="160405at2759"/>
<dbReference type="GO" id="GO:0070072">
    <property type="term" value="P:vacuolar proton-transporting V-type ATPase complex assembly"/>
    <property type="evidence" value="ECO:0007669"/>
    <property type="project" value="InterPro"/>
</dbReference>
<sequence>MSAQVSIAKATDQATARAALIKLLFFAAALAVLPIASFFLSSKYIWAGNANYAAITAICVANIVLVAYIVLSVLEDRQSLAGADERREIELKKDR</sequence>
<feature type="transmembrane region" description="Helical" evidence="6">
    <location>
        <begin position="20"/>
        <end position="40"/>
    </location>
</feature>